<comment type="function">
    <text evidence="2">Catalyzes the post-translational formation of 4-hydroxyproline in -Xaa-Pro-Gly- sequences in collagens and other proteins.</text>
</comment>
<dbReference type="GO" id="GO:0004656">
    <property type="term" value="F:procollagen-proline 4-dioxygenase activity"/>
    <property type="evidence" value="ECO:0007669"/>
    <property type="project" value="UniProtKB-EC"/>
</dbReference>
<keyword evidence="11" id="KW-0408">Iron</keyword>
<evidence type="ECO:0000256" key="12">
    <source>
        <dbReference type="ARBA" id="ARBA00023180"/>
    </source>
</evidence>
<evidence type="ECO:0000256" key="9">
    <source>
        <dbReference type="ARBA" id="ARBA00022964"/>
    </source>
</evidence>
<dbReference type="OrthoDB" id="420380at2759"/>
<comment type="caution">
    <text evidence="13">The sequence shown here is derived from an EMBL/GenBank/DDBJ whole genome shotgun (WGS) entry which is preliminary data.</text>
</comment>
<evidence type="ECO:0000256" key="10">
    <source>
        <dbReference type="ARBA" id="ARBA00023002"/>
    </source>
</evidence>
<comment type="cofactor">
    <cofactor evidence="1">
        <name>L-ascorbate</name>
        <dbReference type="ChEBI" id="CHEBI:38290"/>
    </cofactor>
</comment>
<accession>A0A0P6CH70</accession>
<dbReference type="InterPro" id="IPR006620">
    <property type="entry name" value="Pro_4_hyd_alph"/>
</dbReference>
<evidence type="ECO:0000256" key="8">
    <source>
        <dbReference type="ARBA" id="ARBA00022896"/>
    </source>
</evidence>
<dbReference type="STRING" id="35525.A0A0P6CH70"/>
<dbReference type="GO" id="GO:0005788">
    <property type="term" value="C:endoplasmic reticulum lumen"/>
    <property type="evidence" value="ECO:0007669"/>
    <property type="project" value="UniProtKB-SubCell"/>
</dbReference>
<dbReference type="SMART" id="SM00702">
    <property type="entry name" value="P4Hc"/>
    <property type="match status" value="1"/>
</dbReference>
<comment type="similarity">
    <text evidence="4">Belongs to the P4HA family.</text>
</comment>
<dbReference type="Proteomes" id="UP000076858">
    <property type="component" value="Unassembled WGS sequence"/>
</dbReference>
<keyword evidence="12" id="KW-0325">Glycoprotein</keyword>
<evidence type="ECO:0000313" key="13">
    <source>
        <dbReference type="EMBL" id="KZS14171.1"/>
    </source>
</evidence>
<dbReference type="GO" id="GO:0031418">
    <property type="term" value="F:L-ascorbic acid binding"/>
    <property type="evidence" value="ECO:0007669"/>
    <property type="project" value="UniProtKB-KW"/>
</dbReference>
<keyword evidence="7" id="KW-0256">Endoplasmic reticulum</keyword>
<name>A0A0P6CH70_9CRUS</name>
<proteinExistence type="inferred from homology"/>
<dbReference type="Gene3D" id="2.60.120.620">
    <property type="entry name" value="q2cbj1_9rhob like domain"/>
    <property type="match status" value="1"/>
</dbReference>
<dbReference type="Pfam" id="PF13640">
    <property type="entry name" value="2OG-FeII_Oxy_3"/>
    <property type="match status" value="1"/>
</dbReference>
<organism evidence="13 14">
    <name type="scientific">Daphnia magna</name>
    <dbReference type="NCBI Taxonomy" id="35525"/>
    <lineage>
        <taxon>Eukaryota</taxon>
        <taxon>Metazoa</taxon>
        <taxon>Ecdysozoa</taxon>
        <taxon>Arthropoda</taxon>
        <taxon>Crustacea</taxon>
        <taxon>Branchiopoda</taxon>
        <taxon>Diplostraca</taxon>
        <taxon>Cladocera</taxon>
        <taxon>Anomopoda</taxon>
        <taxon>Daphniidae</taxon>
        <taxon>Daphnia</taxon>
    </lineage>
</organism>
<dbReference type="InterPro" id="IPR013547">
    <property type="entry name" value="P4H_N"/>
</dbReference>
<reference evidence="13 14" key="1">
    <citation type="submission" date="2016-03" db="EMBL/GenBank/DDBJ databases">
        <title>EvidentialGene: Evidence-directed Construction of Genes on Genomes.</title>
        <authorList>
            <person name="Gilbert D.G."/>
            <person name="Choi J.-H."/>
            <person name="Mockaitis K."/>
            <person name="Colbourne J."/>
            <person name="Pfrender M."/>
        </authorList>
    </citation>
    <scope>NUCLEOTIDE SEQUENCE [LARGE SCALE GENOMIC DNA]</scope>
    <source>
        <strain evidence="13 14">Xinb3</strain>
        <tissue evidence="13">Complete organism</tissue>
    </source>
</reference>
<keyword evidence="9" id="KW-0223">Dioxygenase</keyword>
<dbReference type="InterPro" id="IPR044862">
    <property type="entry name" value="Pro_4_hyd_alph_FE2OG_OXY"/>
</dbReference>
<dbReference type="InterPro" id="IPR011990">
    <property type="entry name" value="TPR-like_helical_dom_sf"/>
</dbReference>
<dbReference type="InterPro" id="IPR045054">
    <property type="entry name" value="P4HA-like"/>
</dbReference>
<dbReference type="Pfam" id="PF08336">
    <property type="entry name" value="P4Ha_N"/>
    <property type="match status" value="1"/>
</dbReference>
<dbReference type="PROSITE" id="PS51471">
    <property type="entry name" value="FE2OG_OXY"/>
    <property type="match status" value="1"/>
</dbReference>
<dbReference type="EMBL" id="LRGB01001005">
    <property type="protein sequence ID" value="KZS14171.1"/>
    <property type="molecule type" value="Genomic_DNA"/>
</dbReference>
<evidence type="ECO:0000256" key="1">
    <source>
        <dbReference type="ARBA" id="ARBA00001961"/>
    </source>
</evidence>
<evidence type="ECO:0000256" key="5">
    <source>
        <dbReference type="ARBA" id="ARBA00012269"/>
    </source>
</evidence>
<evidence type="ECO:0000256" key="6">
    <source>
        <dbReference type="ARBA" id="ARBA00022723"/>
    </source>
</evidence>
<sequence length="551" mass="61953">MSCSVSWLVIFTLMLDVVSTSDMYSSVAELERLYVKEQQVGQRLEHFLLLIKQQTEAIDHYLTELREIRSANLESRAVISNPINAFHMMRRLTISWQTVKTALETQVNVTEIVEDVLNISKSFPNDEDLSGAAFSLAQLQGAYRLNVSQLASGNVQMSDRISFASLRGLNARDCLFIGKHAFNKGFYDQAVDWISTASEVAQSESNQSATVAEIKPFLSTAIRVHDDVLEKKGPLGENWRTNPQPFKRRVKTVSGGNQSKQQRIADAKNNGRRLATDKSPVWEETEIFFRLCRGEQSRPTRLTSRLKCRHISHTQPYFIVRPLKLEEHSLVPYIAVFHDFMSDAETELFKSLAIENLERSAHGSKRSARQGVTSDKRTSKQSWVQDGSHHVIDKITKRISDSVGLNSQPSNVGSEHYQVANYGIGGRYTPHCDHGVLFQSRGQPTEFELMRGDRILTFMTYLDDVEEGGATVFTQAGVAVKPKKGMSVFWWNLMSDLSGDTSTRHGGCPVLHGSKWICNKWFHSGEQFLKRPCGNKPKSRISHPGGDAVNG</sequence>
<keyword evidence="8" id="KW-0847">Vitamin C</keyword>
<dbReference type="InterPro" id="IPR005123">
    <property type="entry name" value="Oxoglu/Fe-dep_dioxygenase_dom"/>
</dbReference>
<evidence type="ECO:0000256" key="4">
    <source>
        <dbReference type="ARBA" id="ARBA00006511"/>
    </source>
</evidence>
<evidence type="ECO:0000256" key="7">
    <source>
        <dbReference type="ARBA" id="ARBA00022824"/>
    </source>
</evidence>
<evidence type="ECO:0000256" key="11">
    <source>
        <dbReference type="ARBA" id="ARBA00023004"/>
    </source>
</evidence>
<keyword evidence="6" id="KW-0479">Metal-binding</keyword>
<dbReference type="Gene3D" id="6.10.140.1460">
    <property type="match status" value="1"/>
</dbReference>
<keyword evidence="14" id="KW-1185">Reference proteome</keyword>
<evidence type="ECO:0000256" key="3">
    <source>
        <dbReference type="ARBA" id="ARBA00004319"/>
    </source>
</evidence>
<protein>
    <recommendedName>
        <fullName evidence="5">procollagen-proline 4-dioxygenase</fullName>
        <ecNumber evidence="5">1.14.11.2</ecNumber>
    </recommendedName>
</protein>
<dbReference type="EC" id="1.14.11.2" evidence="5"/>
<dbReference type="GO" id="GO:0005506">
    <property type="term" value="F:iron ion binding"/>
    <property type="evidence" value="ECO:0007669"/>
    <property type="project" value="InterPro"/>
</dbReference>
<dbReference type="PANTHER" id="PTHR10869:SF244">
    <property type="entry name" value="PROLYL 4-HYDROXYLASE SUBUNIT ALPHA-2"/>
    <property type="match status" value="1"/>
</dbReference>
<comment type="subcellular location">
    <subcellularLocation>
        <location evidence="3">Endoplasmic reticulum lumen</location>
    </subcellularLocation>
</comment>
<dbReference type="PANTHER" id="PTHR10869">
    <property type="entry name" value="PROLYL 4-HYDROXYLASE ALPHA SUBUNIT"/>
    <property type="match status" value="1"/>
</dbReference>
<gene>
    <name evidence="13" type="ORF">APZ42_020808</name>
</gene>
<evidence type="ECO:0000256" key="2">
    <source>
        <dbReference type="ARBA" id="ARBA00002035"/>
    </source>
</evidence>
<evidence type="ECO:0000313" key="14">
    <source>
        <dbReference type="Proteomes" id="UP000076858"/>
    </source>
</evidence>
<dbReference type="Gene3D" id="1.25.40.10">
    <property type="entry name" value="Tetratricopeptide repeat domain"/>
    <property type="match status" value="1"/>
</dbReference>
<dbReference type="FunFam" id="2.60.120.620:FF:000011">
    <property type="entry name" value="Prolyl alpha subunit"/>
    <property type="match status" value="1"/>
</dbReference>
<dbReference type="AlphaFoldDB" id="A0A0P6CH70"/>
<keyword evidence="10" id="KW-0560">Oxidoreductase</keyword>